<accession>A0A8J3SRW3</accession>
<evidence type="ECO:0000259" key="5">
    <source>
        <dbReference type="PROSITE" id="PS50011"/>
    </source>
</evidence>
<dbReference type="InterPro" id="IPR015943">
    <property type="entry name" value="WD40/YVTN_repeat-like_dom_sf"/>
</dbReference>
<keyword evidence="1 3" id="KW-0853">WD repeat</keyword>
<proteinExistence type="predicted"/>
<feature type="repeat" description="WD" evidence="3">
    <location>
        <begin position="674"/>
        <end position="715"/>
    </location>
</feature>
<dbReference type="PRINTS" id="PR00320">
    <property type="entry name" value="GPROTEINBRPT"/>
</dbReference>
<feature type="repeat" description="WD" evidence="3">
    <location>
        <begin position="631"/>
        <end position="672"/>
    </location>
</feature>
<dbReference type="PANTHER" id="PTHR19879">
    <property type="entry name" value="TRANSCRIPTION INITIATION FACTOR TFIID"/>
    <property type="match status" value="1"/>
</dbReference>
<feature type="repeat" description="WD" evidence="3">
    <location>
        <begin position="717"/>
        <end position="758"/>
    </location>
</feature>
<dbReference type="GO" id="GO:0004672">
    <property type="term" value="F:protein kinase activity"/>
    <property type="evidence" value="ECO:0007669"/>
    <property type="project" value="InterPro"/>
</dbReference>
<evidence type="ECO:0000256" key="2">
    <source>
        <dbReference type="ARBA" id="ARBA00022737"/>
    </source>
</evidence>
<name>A0A8J3SRW3_9ACTN</name>
<dbReference type="Gene3D" id="1.10.510.10">
    <property type="entry name" value="Transferase(Phosphotransferase) domain 1"/>
    <property type="match status" value="1"/>
</dbReference>
<feature type="compositionally biased region" description="Low complexity" evidence="4">
    <location>
        <begin position="315"/>
        <end position="336"/>
    </location>
</feature>
<evidence type="ECO:0000256" key="4">
    <source>
        <dbReference type="SAM" id="MobiDB-lite"/>
    </source>
</evidence>
<dbReference type="PANTHER" id="PTHR19879:SF9">
    <property type="entry name" value="TRANSCRIPTION INITIATION FACTOR TFIID SUBUNIT 5"/>
    <property type="match status" value="1"/>
</dbReference>
<dbReference type="InterPro" id="IPR011009">
    <property type="entry name" value="Kinase-like_dom_sf"/>
</dbReference>
<dbReference type="PROSITE" id="PS50082">
    <property type="entry name" value="WD_REPEATS_2"/>
    <property type="match status" value="4"/>
</dbReference>
<keyword evidence="2" id="KW-0677">Repeat</keyword>
<dbReference type="SMART" id="SM00320">
    <property type="entry name" value="WD40"/>
    <property type="match status" value="7"/>
</dbReference>
<dbReference type="InterPro" id="IPR019775">
    <property type="entry name" value="WD40_repeat_CS"/>
</dbReference>
<dbReference type="PROSITE" id="PS50294">
    <property type="entry name" value="WD_REPEATS_REGION"/>
    <property type="match status" value="4"/>
</dbReference>
<sequence>MSEPRPLRPDEPALLGDYRLLGRVGQGGQGVVYLGESSSGTRVAVKVLHGHVAGDPKNRRRFLREVEAARQVPQFCTAPILDVGVAGDQPYVVSEFIEGESLEQRVASRGPLDPRDLERLAVGTATALAAIHRAGIVHRDFKPANVLLGPDGPRVVDFGIARSVNMTATSASVVGTPPYMSPEQLSGDDVGPPSDMFSWAGTILFAGTGRAPFGRDVAIAALVYRILHQECDLTGLPDGLREIAGRCLAKTPERRPTAEEVLLELITGRGAARPGTAMPVNDLLSTAMGMAQPSVPGTPSRDVPPAGPPVRERSNAGPSSADPSSGSFPMPSPAAGVPGGPSGTAPPAYPPGGQFHPAPPHTDPSGGRFHAPPTDPSGGQFHAPQPSTGPWGGPPHTHPSGGQFGPPPGGGGISRRSLLIGGAALATGAVAAAAVLVPRYLDDRSGTVGSSPDRSTGTGSTGTGSTSSATSQTSGPSASPTSPTATPTATPSASALITTSGGQPLVLGNGELVQGLAISADGRTVAAGCWDGRIRLWEVPSGKSIGELKDRKFYVEGLALSPDGRTLISVGGVSDTETHVWDLGSKRRVSKSVIGSVFVRFSPDGGQFVTGSGFEWVRLWKTSNRRQAGASMRHEELVKNAAFSPDGRLLATAGWDRTVRFWRTSGGTAVGGPLKGHTEEVNAVVFLDDGKTLASAGYDRVVRLWDVSSRKAKKETFKGAKSTINAMAVSPDGTLLAAATDKEGVRLWDVATRREFRQPLDQGQIQNVAFSGNGLVLAVALGNDVLLYDVGGLRTA</sequence>
<dbReference type="Proteomes" id="UP000619788">
    <property type="component" value="Unassembled WGS sequence"/>
</dbReference>
<dbReference type="PROSITE" id="PS00108">
    <property type="entry name" value="PROTEIN_KINASE_ST"/>
    <property type="match status" value="1"/>
</dbReference>
<dbReference type="SUPFAM" id="SSF56112">
    <property type="entry name" value="Protein kinase-like (PK-like)"/>
    <property type="match status" value="1"/>
</dbReference>
<dbReference type="CDD" id="cd14014">
    <property type="entry name" value="STKc_PknB_like"/>
    <property type="match status" value="1"/>
</dbReference>
<dbReference type="EMBL" id="BOOJ01000080">
    <property type="protein sequence ID" value="GIH97269.1"/>
    <property type="molecule type" value="Genomic_DNA"/>
</dbReference>
<dbReference type="Gene3D" id="2.130.10.10">
    <property type="entry name" value="YVTN repeat-like/Quinoprotein amine dehydrogenase"/>
    <property type="match status" value="2"/>
</dbReference>
<keyword evidence="7" id="KW-1185">Reference proteome</keyword>
<feature type="repeat" description="WD" evidence="3">
    <location>
        <begin position="506"/>
        <end position="547"/>
    </location>
</feature>
<evidence type="ECO:0000256" key="3">
    <source>
        <dbReference type="PROSITE-ProRule" id="PRU00221"/>
    </source>
</evidence>
<reference evidence="6 7" key="1">
    <citation type="submission" date="2021-01" db="EMBL/GenBank/DDBJ databases">
        <title>Whole genome shotgun sequence of Planobispora siamensis NBRC 107568.</title>
        <authorList>
            <person name="Komaki H."/>
            <person name="Tamura T."/>
        </authorList>
    </citation>
    <scope>NUCLEOTIDE SEQUENCE [LARGE SCALE GENOMIC DNA]</scope>
    <source>
        <strain evidence="6 7">NBRC 107568</strain>
    </source>
</reference>
<comment type="caution">
    <text evidence="6">The sequence shown here is derived from an EMBL/GenBank/DDBJ whole genome shotgun (WGS) entry which is preliminary data.</text>
</comment>
<evidence type="ECO:0000256" key="1">
    <source>
        <dbReference type="ARBA" id="ARBA00022574"/>
    </source>
</evidence>
<dbReference type="PROSITE" id="PS00678">
    <property type="entry name" value="WD_REPEATS_1"/>
    <property type="match status" value="2"/>
</dbReference>
<dbReference type="PROSITE" id="PS50011">
    <property type="entry name" value="PROTEIN_KINASE_DOM"/>
    <property type="match status" value="1"/>
</dbReference>
<feature type="compositionally biased region" description="Low complexity" evidence="4">
    <location>
        <begin position="449"/>
        <end position="497"/>
    </location>
</feature>
<dbReference type="AlphaFoldDB" id="A0A8J3SRW3"/>
<dbReference type="InterPro" id="IPR000719">
    <property type="entry name" value="Prot_kinase_dom"/>
</dbReference>
<protein>
    <recommendedName>
        <fullName evidence="5">Protein kinase domain-containing protein</fullName>
    </recommendedName>
</protein>
<dbReference type="InterPro" id="IPR001680">
    <property type="entry name" value="WD40_rpt"/>
</dbReference>
<dbReference type="GO" id="GO:0005524">
    <property type="term" value="F:ATP binding"/>
    <property type="evidence" value="ECO:0007669"/>
    <property type="project" value="InterPro"/>
</dbReference>
<dbReference type="Pfam" id="PF00400">
    <property type="entry name" value="WD40"/>
    <property type="match status" value="4"/>
</dbReference>
<feature type="region of interest" description="Disordered" evidence="4">
    <location>
        <begin position="443"/>
        <end position="497"/>
    </location>
</feature>
<dbReference type="SUPFAM" id="SSF50978">
    <property type="entry name" value="WD40 repeat-like"/>
    <property type="match status" value="1"/>
</dbReference>
<dbReference type="InterPro" id="IPR008271">
    <property type="entry name" value="Ser/Thr_kinase_AS"/>
</dbReference>
<evidence type="ECO:0000313" key="6">
    <source>
        <dbReference type="EMBL" id="GIH97269.1"/>
    </source>
</evidence>
<feature type="domain" description="Protein kinase" evidence="5">
    <location>
        <begin position="18"/>
        <end position="266"/>
    </location>
</feature>
<organism evidence="6 7">
    <name type="scientific">Planobispora siamensis</name>
    <dbReference type="NCBI Taxonomy" id="936338"/>
    <lineage>
        <taxon>Bacteria</taxon>
        <taxon>Bacillati</taxon>
        <taxon>Actinomycetota</taxon>
        <taxon>Actinomycetes</taxon>
        <taxon>Streptosporangiales</taxon>
        <taxon>Streptosporangiaceae</taxon>
        <taxon>Planobispora</taxon>
    </lineage>
</organism>
<dbReference type="InterPro" id="IPR036322">
    <property type="entry name" value="WD40_repeat_dom_sf"/>
</dbReference>
<dbReference type="Gene3D" id="3.30.200.20">
    <property type="entry name" value="Phosphorylase Kinase, domain 1"/>
    <property type="match status" value="1"/>
</dbReference>
<dbReference type="Pfam" id="PF00069">
    <property type="entry name" value="Pkinase"/>
    <property type="match status" value="1"/>
</dbReference>
<evidence type="ECO:0000313" key="7">
    <source>
        <dbReference type="Proteomes" id="UP000619788"/>
    </source>
</evidence>
<dbReference type="CDD" id="cd00200">
    <property type="entry name" value="WD40"/>
    <property type="match status" value="1"/>
</dbReference>
<dbReference type="InterPro" id="IPR020472">
    <property type="entry name" value="WD40_PAC1"/>
</dbReference>
<feature type="region of interest" description="Disordered" evidence="4">
    <location>
        <begin position="289"/>
        <end position="413"/>
    </location>
</feature>
<gene>
    <name evidence="6" type="ORF">Psi01_78990</name>
</gene>
<dbReference type="RefSeq" id="WP_204069274.1">
    <property type="nucleotide sequence ID" value="NZ_BOOJ01000080.1"/>
</dbReference>